<comment type="subcellular location">
    <subcellularLocation>
        <location evidence="1">Membrane</location>
        <topology evidence="1">Multi-pass membrane protein</topology>
    </subcellularLocation>
</comment>
<evidence type="ECO:0000256" key="6">
    <source>
        <dbReference type="SAM" id="Phobius"/>
    </source>
</evidence>
<gene>
    <name evidence="7" type="ORF">M569_07827</name>
</gene>
<reference evidence="7 8" key="1">
    <citation type="journal article" date="2013" name="BMC Genomics">
        <title>The miniature genome of a carnivorous plant Genlisea aurea contains a low number of genes and short non-coding sequences.</title>
        <authorList>
            <person name="Leushkin E.V."/>
            <person name="Sutormin R.A."/>
            <person name="Nabieva E.R."/>
            <person name="Penin A.A."/>
            <person name="Kondrashov A.S."/>
            <person name="Logacheva M.D."/>
        </authorList>
    </citation>
    <scope>NUCLEOTIDE SEQUENCE [LARGE SCALE GENOMIC DNA]</scope>
</reference>
<dbReference type="Pfam" id="PF00860">
    <property type="entry name" value="Xan_ur_permease"/>
    <property type="match status" value="1"/>
</dbReference>
<dbReference type="EMBL" id="AUSU01003384">
    <property type="protein sequence ID" value="EPS66949.1"/>
    <property type="molecule type" value="Genomic_DNA"/>
</dbReference>
<evidence type="ECO:0000256" key="3">
    <source>
        <dbReference type="ARBA" id="ARBA00022692"/>
    </source>
</evidence>
<evidence type="ECO:0000256" key="2">
    <source>
        <dbReference type="ARBA" id="ARBA00008821"/>
    </source>
</evidence>
<evidence type="ECO:0000256" key="5">
    <source>
        <dbReference type="ARBA" id="ARBA00023136"/>
    </source>
</evidence>
<dbReference type="OrthoDB" id="1641903at2759"/>
<keyword evidence="4 6" id="KW-1133">Transmembrane helix</keyword>
<proteinExistence type="inferred from homology"/>
<evidence type="ECO:0000313" key="8">
    <source>
        <dbReference type="Proteomes" id="UP000015453"/>
    </source>
</evidence>
<comment type="similarity">
    <text evidence="2">Belongs to the nucleobase:cation symporter-2 (NCS2) (TC 2.A.40) family.</text>
</comment>
<sequence>GVGQFFEGIFGSLVGSTAAVENVGLLGLTRIGSRRAVQMSAAFMIFFSIFGKFGAFFASIPLPLFGAIYCILYGVVAATGISFLQFANSNSLRNIYVLGVSLFLGISISQYFVVNTDISGRGPVRTNGRWFDDILNAVFSSAPTVTLMTATFLDNTLHVKHAMDDRGLSWLLPFHRRQGDSRNEEFYSYPRSINEFSLPRF</sequence>
<protein>
    <recommendedName>
        <fullName evidence="9">Nucleobase ascorbate transporter</fullName>
    </recommendedName>
</protein>
<feature type="transmembrane region" description="Helical" evidence="6">
    <location>
        <begin position="40"/>
        <end position="60"/>
    </location>
</feature>
<feature type="transmembrane region" description="Helical" evidence="6">
    <location>
        <begin position="94"/>
        <end position="114"/>
    </location>
</feature>
<evidence type="ECO:0000256" key="4">
    <source>
        <dbReference type="ARBA" id="ARBA00022989"/>
    </source>
</evidence>
<dbReference type="PANTHER" id="PTHR11119">
    <property type="entry name" value="XANTHINE-URACIL / VITAMIN C PERMEASE FAMILY MEMBER"/>
    <property type="match status" value="1"/>
</dbReference>
<organism evidence="7 8">
    <name type="scientific">Genlisea aurea</name>
    <dbReference type="NCBI Taxonomy" id="192259"/>
    <lineage>
        <taxon>Eukaryota</taxon>
        <taxon>Viridiplantae</taxon>
        <taxon>Streptophyta</taxon>
        <taxon>Embryophyta</taxon>
        <taxon>Tracheophyta</taxon>
        <taxon>Spermatophyta</taxon>
        <taxon>Magnoliopsida</taxon>
        <taxon>eudicotyledons</taxon>
        <taxon>Gunneridae</taxon>
        <taxon>Pentapetalae</taxon>
        <taxon>asterids</taxon>
        <taxon>lamiids</taxon>
        <taxon>Lamiales</taxon>
        <taxon>Lentibulariaceae</taxon>
        <taxon>Genlisea</taxon>
    </lineage>
</organism>
<feature type="non-terminal residue" evidence="7">
    <location>
        <position position="201"/>
    </location>
</feature>
<feature type="transmembrane region" description="Helical" evidence="6">
    <location>
        <begin position="134"/>
        <end position="153"/>
    </location>
</feature>
<comment type="caution">
    <text evidence="7">The sequence shown here is derived from an EMBL/GenBank/DDBJ whole genome shotgun (WGS) entry which is preliminary data.</text>
</comment>
<accession>S8CIX4</accession>
<feature type="transmembrane region" description="Helical" evidence="6">
    <location>
        <begin position="6"/>
        <end position="28"/>
    </location>
</feature>
<evidence type="ECO:0000256" key="1">
    <source>
        <dbReference type="ARBA" id="ARBA00004141"/>
    </source>
</evidence>
<dbReference type="InterPro" id="IPR006043">
    <property type="entry name" value="NCS2"/>
</dbReference>
<name>S8CIX4_9LAMI</name>
<feature type="non-terminal residue" evidence="7">
    <location>
        <position position="1"/>
    </location>
</feature>
<dbReference type="AlphaFoldDB" id="S8CIX4"/>
<dbReference type="GO" id="GO:0016020">
    <property type="term" value="C:membrane"/>
    <property type="evidence" value="ECO:0007669"/>
    <property type="project" value="UniProtKB-SubCell"/>
</dbReference>
<evidence type="ECO:0008006" key="9">
    <source>
        <dbReference type="Google" id="ProtNLM"/>
    </source>
</evidence>
<feature type="transmembrane region" description="Helical" evidence="6">
    <location>
        <begin position="66"/>
        <end position="87"/>
    </location>
</feature>
<keyword evidence="5 6" id="KW-0472">Membrane</keyword>
<keyword evidence="3 6" id="KW-0812">Transmembrane</keyword>
<keyword evidence="8" id="KW-1185">Reference proteome</keyword>
<dbReference type="GO" id="GO:0022857">
    <property type="term" value="F:transmembrane transporter activity"/>
    <property type="evidence" value="ECO:0007669"/>
    <property type="project" value="InterPro"/>
</dbReference>
<evidence type="ECO:0000313" key="7">
    <source>
        <dbReference type="EMBL" id="EPS66949.1"/>
    </source>
</evidence>
<dbReference type="Proteomes" id="UP000015453">
    <property type="component" value="Unassembled WGS sequence"/>
</dbReference>